<evidence type="ECO:0000313" key="1">
    <source>
        <dbReference type="EMBL" id="EPX86835.1"/>
    </source>
</evidence>
<name>S9S9J5_9RHOB</name>
<organism evidence="1 2">
    <name type="scientific">Salipiger mucosus DSM 16094</name>
    <dbReference type="NCBI Taxonomy" id="1123237"/>
    <lineage>
        <taxon>Bacteria</taxon>
        <taxon>Pseudomonadati</taxon>
        <taxon>Pseudomonadota</taxon>
        <taxon>Alphaproteobacteria</taxon>
        <taxon>Rhodobacterales</taxon>
        <taxon>Roseobacteraceae</taxon>
        <taxon>Salipiger</taxon>
    </lineage>
</organism>
<dbReference type="CDD" id="cd02440">
    <property type="entry name" value="AdoMet_MTases"/>
    <property type="match status" value="1"/>
</dbReference>
<keyword evidence="2" id="KW-1185">Reference proteome</keyword>
<gene>
    <name evidence="1" type="ORF">Salmuc_01485</name>
</gene>
<dbReference type="Proteomes" id="UP000015347">
    <property type="component" value="Unassembled WGS sequence"/>
</dbReference>
<dbReference type="Gene3D" id="3.40.50.150">
    <property type="entry name" value="Vaccinia Virus protein VP39"/>
    <property type="match status" value="1"/>
</dbReference>
<keyword evidence="1" id="KW-0489">Methyltransferase</keyword>
<reference evidence="2" key="1">
    <citation type="journal article" date="2014" name="Stand. Genomic Sci.">
        <title>Genome sequence of the exopolysaccharide-producing Salipiger mucosus type strain (DSM 16094(T)), a moderately halophilic member of the Roseobacter clade.</title>
        <authorList>
            <person name="Riedel T."/>
            <person name="Spring S."/>
            <person name="Fiebig A."/>
            <person name="Petersen J."/>
            <person name="Kyrpides N.C."/>
            <person name="Goker M."/>
            <person name="Klenk H.P."/>
        </authorList>
    </citation>
    <scope>NUCLEOTIDE SEQUENCE [LARGE SCALE GENOMIC DNA]</scope>
    <source>
        <strain evidence="2">DSM 16094</strain>
    </source>
</reference>
<accession>S9S9J5</accession>
<dbReference type="GO" id="GO:0030798">
    <property type="term" value="F:trans-aconitate 2-methyltransferase activity"/>
    <property type="evidence" value="ECO:0007669"/>
    <property type="project" value="UniProtKB-EC"/>
</dbReference>
<keyword evidence="1" id="KW-0808">Transferase</keyword>
<evidence type="ECO:0000313" key="2">
    <source>
        <dbReference type="Proteomes" id="UP000015347"/>
    </source>
</evidence>
<dbReference type="STRING" id="1123237.Salmuc_01485"/>
<protein>
    <submittedName>
        <fullName evidence="1">Trans-aconitate 2-methyltransferase</fullName>
        <ecNumber evidence="1">2.1.1.144</ecNumber>
    </submittedName>
</protein>
<dbReference type="SUPFAM" id="SSF53335">
    <property type="entry name" value="S-adenosyl-L-methionine-dependent methyltransferases"/>
    <property type="match status" value="1"/>
</dbReference>
<comment type="caution">
    <text evidence="1">The sequence shown here is derived from an EMBL/GenBank/DDBJ whole genome shotgun (WGS) entry which is preliminary data.</text>
</comment>
<dbReference type="InterPro" id="IPR029063">
    <property type="entry name" value="SAM-dependent_MTases_sf"/>
</dbReference>
<dbReference type="PANTHER" id="PTHR43861">
    <property type="entry name" value="TRANS-ACONITATE 2-METHYLTRANSFERASE-RELATED"/>
    <property type="match status" value="1"/>
</dbReference>
<dbReference type="GO" id="GO:0032259">
    <property type="term" value="P:methylation"/>
    <property type="evidence" value="ECO:0007669"/>
    <property type="project" value="UniProtKB-KW"/>
</dbReference>
<dbReference type="InterPro" id="IPR023149">
    <property type="entry name" value="Trans_acon_MeTrfase_C"/>
</dbReference>
<dbReference type="EMBL" id="APVH01000003">
    <property type="protein sequence ID" value="EPX86835.1"/>
    <property type="molecule type" value="Genomic_DNA"/>
</dbReference>
<dbReference type="eggNOG" id="COG4106">
    <property type="taxonomic scope" value="Bacteria"/>
</dbReference>
<dbReference type="HOGENOM" id="CLU_037990_5_2_5"/>
<dbReference type="Gene3D" id="1.10.150.290">
    <property type="entry name" value="S-adenosyl-L-methionine-dependent methyltransferases"/>
    <property type="match status" value="1"/>
</dbReference>
<dbReference type="EC" id="2.1.1.144" evidence="1"/>
<sequence>MRPAIDLLRAVGPLPEGAVVDLGCGSGMAGPALREIGRRLLGVDLSPAMLAKARATGVYDAVTEGDVADWTPDEPAALIYSNAVLHWLDDHETLLPRLAAMLPPGGTLAVQVPRQNNAPSHRLWLSLADELFPGRVDHDALPEVMLPAEYHRLLDPLGHVTMWETEYYQELEPEPGAHPVRRFTEASFARPVLAPLDEAERARLISAYEAVIGKAYPAGPKGRVLFPFRRLFFTLTV</sequence>
<dbReference type="PANTHER" id="PTHR43861:SF1">
    <property type="entry name" value="TRANS-ACONITATE 2-METHYLTRANSFERASE"/>
    <property type="match status" value="1"/>
</dbReference>
<proteinExistence type="predicted"/>
<dbReference type="RefSeq" id="WP_020043234.1">
    <property type="nucleotide sequence ID" value="NZ_KE557273.1"/>
</dbReference>
<dbReference type="AlphaFoldDB" id="S9S9J5"/>
<dbReference type="Pfam" id="PF13489">
    <property type="entry name" value="Methyltransf_23"/>
    <property type="match status" value="1"/>
</dbReference>